<evidence type="ECO:0000313" key="5">
    <source>
        <dbReference type="Proteomes" id="UP000054144"/>
    </source>
</evidence>
<dbReference type="EMBL" id="KN881616">
    <property type="protein sequence ID" value="KIY53488.1"/>
    <property type="molecule type" value="Genomic_DNA"/>
</dbReference>
<dbReference type="InterPro" id="IPR050983">
    <property type="entry name" value="GST_Omega/HSP26"/>
</dbReference>
<dbReference type="InterPro" id="IPR036282">
    <property type="entry name" value="Glutathione-S-Trfase_C_sf"/>
</dbReference>
<feature type="domain" description="GST N-terminal" evidence="2">
    <location>
        <begin position="4"/>
        <end position="95"/>
    </location>
</feature>
<dbReference type="CDD" id="cd00299">
    <property type="entry name" value="GST_C_family"/>
    <property type="match status" value="1"/>
</dbReference>
<evidence type="ECO:0000256" key="1">
    <source>
        <dbReference type="ARBA" id="ARBA00023002"/>
    </source>
</evidence>
<dbReference type="OrthoDB" id="202840at2759"/>
<evidence type="ECO:0000259" key="2">
    <source>
        <dbReference type="PROSITE" id="PS50404"/>
    </source>
</evidence>
<dbReference type="Gene3D" id="1.20.1050.10">
    <property type="match status" value="1"/>
</dbReference>
<sequence>MATEQITLYTAKLCPFAHRVELTLNESNVKFTRYEVDLMKKPEWYQPKVNPVSKVPALTYGGPEVPPDQPSSESAKLAESLVLVEFIADLYPDSPVVPKTPLERARARFFIDAVSNKFVSPWLATWMHGASSESVFAGIEAIQSLLKGKYALGDQLTIADIVILPFIARMELSLRDNVGTFTVEEGKQMHEKYKNDPKYARFRQYAADMKSRESFVKTWHEDYVAKVYAKKFARS</sequence>
<dbReference type="GO" id="GO:0005737">
    <property type="term" value="C:cytoplasm"/>
    <property type="evidence" value="ECO:0007669"/>
    <property type="project" value="InterPro"/>
</dbReference>
<protein>
    <recommendedName>
        <fullName evidence="6">Glutathione S-transferase</fullName>
    </recommendedName>
</protein>
<dbReference type="InterPro" id="IPR010987">
    <property type="entry name" value="Glutathione-S-Trfase_C-like"/>
</dbReference>
<dbReference type="SFLD" id="SFLDG00358">
    <property type="entry name" value="Main_(cytGST)"/>
    <property type="match status" value="1"/>
</dbReference>
<evidence type="ECO:0000259" key="3">
    <source>
        <dbReference type="PROSITE" id="PS50405"/>
    </source>
</evidence>
<accession>A0A0D7ARP5</accession>
<organism evidence="4 5">
    <name type="scientific">Fistulina hepatica ATCC 64428</name>
    <dbReference type="NCBI Taxonomy" id="1128425"/>
    <lineage>
        <taxon>Eukaryota</taxon>
        <taxon>Fungi</taxon>
        <taxon>Dikarya</taxon>
        <taxon>Basidiomycota</taxon>
        <taxon>Agaricomycotina</taxon>
        <taxon>Agaricomycetes</taxon>
        <taxon>Agaricomycetidae</taxon>
        <taxon>Agaricales</taxon>
        <taxon>Fistulinaceae</taxon>
        <taxon>Fistulina</taxon>
    </lineage>
</organism>
<dbReference type="Pfam" id="PF13410">
    <property type="entry name" value="GST_C_2"/>
    <property type="match status" value="1"/>
</dbReference>
<gene>
    <name evidence="4" type="ORF">FISHEDRAFT_63328</name>
</gene>
<dbReference type="PROSITE" id="PS50405">
    <property type="entry name" value="GST_CTER"/>
    <property type="match status" value="1"/>
</dbReference>
<dbReference type="AlphaFoldDB" id="A0A0D7ARP5"/>
<reference evidence="4 5" key="1">
    <citation type="journal article" date="2015" name="Fungal Genet. Biol.">
        <title>Evolution of novel wood decay mechanisms in Agaricales revealed by the genome sequences of Fistulina hepatica and Cylindrobasidium torrendii.</title>
        <authorList>
            <person name="Floudas D."/>
            <person name="Held B.W."/>
            <person name="Riley R."/>
            <person name="Nagy L.G."/>
            <person name="Koehler G."/>
            <person name="Ransdell A.S."/>
            <person name="Younus H."/>
            <person name="Chow J."/>
            <person name="Chiniquy J."/>
            <person name="Lipzen A."/>
            <person name="Tritt A."/>
            <person name="Sun H."/>
            <person name="Haridas S."/>
            <person name="LaButti K."/>
            <person name="Ohm R.A."/>
            <person name="Kues U."/>
            <person name="Blanchette R.A."/>
            <person name="Grigoriev I.V."/>
            <person name="Minto R.E."/>
            <person name="Hibbett D.S."/>
        </authorList>
    </citation>
    <scope>NUCLEOTIDE SEQUENCE [LARGE SCALE GENOMIC DNA]</scope>
    <source>
        <strain evidence="4 5">ATCC 64428</strain>
    </source>
</reference>
<dbReference type="InterPro" id="IPR040079">
    <property type="entry name" value="Glutathione_S-Trfase"/>
</dbReference>
<evidence type="ECO:0008006" key="6">
    <source>
        <dbReference type="Google" id="ProtNLM"/>
    </source>
</evidence>
<dbReference type="PRINTS" id="PR01625">
    <property type="entry name" value="GSTRNSFRASEO"/>
</dbReference>
<dbReference type="PANTHER" id="PTHR43968:SF6">
    <property type="entry name" value="GLUTATHIONE S-TRANSFERASE OMEGA"/>
    <property type="match status" value="1"/>
</dbReference>
<dbReference type="PROSITE" id="PS50404">
    <property type="entry name" value="GST_NTER"/>
    <property type="match status" value="1"/>
</dbReference>
<dbReference type="InterPro" id="IPR036249">
    <property type="entry name" value="Thioredoxin-like_sf"/>
</dbReference>
<dbReference type="Gene3D" id="3.40.30.10">
    <property type="entry name" value="Glutaredoxin"/>
    <property type="match status" value="1"/>
</dbReference>
<dbReference type="SUPFAM" id="SSF52833">
    <property type="entry name" value="Thioredoxin-like"/>
    <property type="match status" value="1"/>
</dbReference>
<dbReference type="GO" id="GO:0004364">
    <property type="term" value="F:glutathione transferase activity"/>
    <property type="evidence" value="ECO:0007669"/>
    <property type="project" value="InterPro"/>
</dbReference>
<feature type="domain" description="GST C-terminal" evidence="3">
    <location>
        <begin position="73"/>
        <end position="232"/>
    </location>
</feature>
<dbReference type="Pfam" id="PF13417">
    <property type="entry name" value="GST_N_3"/>
    <property type="match status" value="1"/>
</dbReference>
<keyword evidence="5" id="KW-1185">Reference proteome</keyword>
<keyword evidence="1" id="KW-0560">Oxidoreductase</keyword>
<evidence type="ECO:0000313" key="4">
    <source>
        <dbReference type="EMBL" id="KIY53488.1"/>
    </source>
</evidence>
<dbReference type="SFLD" id="SFLDS00019">
    <property type="entry name" value="Glutathione_Transferase_(cytos"/>
    <property type="match status" value="1"/>
</dbReference>
<name>A0A0D7ARP5_9AGAR</name>
<dbReference type="GO" id="GO:0045174">
    <property type="term" value="F:glutathione dehydrogenase (ascorbate) activity"/>
    <property type="evidence" value="ECO:0007669"/>
    <property type="project" value="UniProtKB-ARBA"/>
</dbReference>
<dbReference type="InterPro" id="IPR004045">
    <property type="entry name" value="Glutathione_S-Trfase_N"/>
</dbReference>
<dbReference type="SUPFAM" id="SSF47616">
    <property type="entry name" value="GST C-terminal domain-like"/>
    <property type="match status" value="1"/>
</dbReference>
<dbReference type="InterPro" id="IPR005442">
    <property type="entry name" value="GST_omega"/>
</dbReference>
<dbReference type="Proteomes" id="UP000054144">
    <property type="component" value="Unassembled WGS sequence"/>
</dbReference>
<dbReference type="PANTHER" id="PTHR43968">
    <property type="match status" value="1"/>
</dbReference>
<dbReference type="CDD" id="cd00570">
    <property type="entry name" value="GST_N_family"/>
    <property type="match status" value="1"/>
</dbReference>
<proteinExistence type="predicted"/>